<dbReference type="HAMAP" id="MF_00644">
    <property type="entry name" value="PSII_PsbZ"/>
    <property type="match status" value="1"/>
</dbReference>
<comment type="similarity">
    <text evidence="2 12 13">Belongs to the PsbZ family.</text>
</comment>
<feature type="chain" id="PRO_5007367913" description="Photosystem II reaction center protein Z" evidence="15">
    <location>
        <begin position="23"/>
        <end position="62"/>
    </location>
</feature>
<keyword evidence="15" id="KW-0732">Signal</keyword>
<evidence type="ECO:0000256" key="13">
    <source>
        <dbReference type="RuleBase" id="RU003472"/>
    </source>
</evidence>
<dbReference type="GO" id="GO:0015979">
    <property type="term" value="P:photosynthesis"/>
    <property type="evidence" value="ECO:0007669"/>
    <property type="project" value="UniProtKB-UniRule"/>
</dbReference>
<dbReference type="PANTHER" id="PTHR34971">
    <property type="entry name" value="PHOTOSYSTEM II REACTION CENTER PROTEIN Z"/>
    <property type="match status" value="1"/>
</dbReference>
<dbReference type="NCBIfam" id="TIGR03043">
    <property type="entry name" value="PS_II_psbZ"/>
    <property type="match status" value="1"/>
</dbReference>
<proteinExistence type="inferred from homology"/>
<dbReference type="EMBL" id="KJ776834">
    <property type="protein sequence ID" value="AIA20926.1"/>
    <property type="molecule type" value="Genomic_DNA"/>
</dbReference>
<keyword evidence="10 12" id="KW-0604">Photosystem II</keyword>
<dbReference type="EMBL" id="KJ776833">
    <property type="protein sequence ID" value="AIA20717.1"/>
    <property type="molecule type" value="Genomic_DNA"/>
</dbReference>
<gene>
    <name evidence="12 16" type="primary">psbZ</name>
</gene>
<dbReference type="EMBL" id="KJ776830">
    <property type="protein sequence ID" value="AIA20090.1"/>
    <property type="molecule type" value="Genomic_DNA"/>
</dbReference>
<comment type="subunit">
    <text evidence="11 12">PSII is composed of 1 copy each of membrane proteins PsbA, PsbB, PsbC, PsbD, PsbE, PsbF, PsbH, PsbI, PsbJ, PsbK, PsbL, PsbM, PsbT, PsbY, PsbZ, Psb30/Ycf12, at least 3 peripheral proteins of the oxygen-evolving complex and a large number of cofactors. It forms dimeric complexes.</text>
</comment>
<name>A0A023HRE7_PYRPE</name>
<accession>A0A059SUQ7</accession>
<dbReference type="EMBL" id="KJ776832">
    <property type="protein sequence ID" value="AIA20508.1"/>
    <property type="molecule type" value="Genomic_DNA"/>
</dbReference>
<dbReference type="EMBL" id="KF515972">
    <property type="protein sequence ID" value="AHB35092.1"/>
    <property type="molecule type" value="Genomic_DNA"/>
</dbReference>
<keyword evidence="5 12" id="KW-0602">Photosynthesis</keyword>
<evidence type="ECO:0000313" key="17">
    <source>
        <dbReference type="EMBL" id="AHB35092.1"/>
    </source>
</evidence>
<evidence type="ECO:0000256" key="15">
    <source>
        <dbReference type="SAM" id="SignalP"/>
    </source>
</evidence>
<comment type="function">
    <text evidence="12">May control the interaction of photosystem II (PSII) cores with the light-harvesting antenna, regulates electron flow through the 2 photosystem reaction centers. PSII is a light-driven water plastoquinone oxidoreductase, using light energy to abstract electrons from H(2)O, generating a proton gradient subsequently used for ATP formation.</text>
</comment>
<evidence type="ECO:0000256" key="6">
    <source>
        <dbReference type="ARBA" id="ARBA00022692"/>
    </source>
</evidence>
<keyword evidence="8 12" id="KW-0793">Thylakoid</keyword>
<accession>A0A023HRE7</accession>
<dbReference type="AlphaFoldDB" id="A0A023HRE7"/>
<organism evidence="16">
    <name type="scientific">Pyropia perforata</name>
    <name type="common">Red alga</name>
    <name type="synonym">Porphyra perforata</name>
    <dbReference type="NCBI Taxonomy" id="182771"/>
    <lineage>
        <taxon>Eukaryota</taxon>
        <taxon>Rhodophyta</taxon>
        <taxon>Bangiophyceae</taxon>
        <taxon>Bangiales</taxon>
        <taxon>Bangiaceae</taxon>
        <taxon>Pyropia</taxon>
    </lineage>
</organism>
<evidence type="ECO:0000256" key="14">
    <source>
        <dbReference type="SAM" id="Phobius"/>
    </source>
</evidence>
<dbReference type="GO" id="GO:0042651">
    <property type="term" value="C:thylakoid membrane"/>
    <property type="evidence" value="ECO:0007669"/>
    <property type="project" value="UniProtKB-UniRule"/>
</dbReference>
<evidence type="ECO:0000256" key="2">
    <source>
        <dbReference type="ARBA" id="ARBA00008367"/>
    </source>
</evidence>
<feature type="signal peptide" evidence="15">
    <location>
        <begin position="1"/>
        <end position="22"/>
    </location>
</feature>
<evidence type="ECO:0000256" key="3">
    <source>
        <dbReference type="ARBA" id="ARBA00021665"/>
    </source>
</evidence>
<keyword evidence="17" id="KW-0150">Chloroplast</keyword>
<dbReference type="Pfam" id="PF01737">
    <property type="entry name" value="Ycf9"/>
    <property type="match status" value="1"/>
</dbReference>
<dbReference type="GO" id="GO:0042549">
    <property type="term" value="P:photosystem II stabilization"/>
    <property type="evidence" value="ECO:0007669"/>
    <property type="project" value="InterPro"/>
</dbReference>
<keyword evidence="6 12" id="KW-0812">Transmembrane</keyword>
<evidence type="ECO:0000256" key="10">
    <source>
        <dbReference type="ARBA" id="ARBA00023276"/>
    </source>
</evidence>
<evidence type="ECO:0000256" key="1">
    <source>
        <dbReference type="ARBA" id="ARBA00004141"/>
    </source>
</evidence>
<evidence type="ECO:0000256" key="11">
    <source>
        <dbReference type="ARBA" id="ARBA00038734"/>
    </source>
</evidence>
<comment type="subcellular location">
    <subcellularLocation>
        <location evidence="12">Cellular thylakoid membrane</location>
        <topology evidence="12">Multi-pass membrane protein</topology>
    </subcellularLocation>
    <subcellularLocation>
        <location evidence="1">Membrane</location>
        <topology evidence="1">Multi-pass membrane protein</topology>
    </subcellularLocation>
</comment>
<comment type="function">
    <text evidence="13">Controls the interaction of photosystem II (PSII) cores with the light-harvesting antenna, regulates electron flow through the 2 photosystem reaction centers. PSII is a light-driven water plastoquinone oxidoreductase, using light energy to abstract electrons from H(2)O, generating a proton gradient subsequently used for ATP formation.</text>
</comment>
<protein>
    <recommendedName>
        <fullName evidence="3 12">Photosystem II reaction center protein Z</fullName>
        <shortName evidence="12">PSII-Z</shortName>
    </recommendedName>
</protein>
<dbReference type="InterPro" id="IPR002644">
    <property type="entry name" value="PSII_PsbZ"/>
</dbReference>
<dbReference type="PANTHER" id="PTHR34971:SF2">
    <property type="entry name" value="PHOTOSYSTEM II REACTION CENTER PROTEIN Z"/>
    <property type="match status" value="1"/>
</dbReference>
<dbReference type="EMBL" id="KC904971">
    <property type="protein sequence ID" value="AGQ17130.1"/>
    <property type="molecule type" value="Genomic_DNA"/>
</dbReference>
<dbReference type="EMBL" id="KJ776829">
    <property type="protein sequence ID" value="AIA19881.1"/>
    <property type="molecule type" value="Genomic_DNA"/>
</dbReference>
<keyword evidence="9 12" id="KW-0472">Membrane</keyword>
<geneLocation type="plastid" evidence="16"/>
<dbReference type="EMBL" id="KJ776831">
    <property type="protein sequence ID" value="AIA20299.1"/>
    <property type="molecule type" value="Genomic_DNA"/>
</dbReference>
<feature type="transmembrane region" description="Helical" evidence="14">
    <location>
        <begin position="38"/>
        <end position="61"/>
    </location>
</feature>
<dbReference type="GeneID" id="19221665"/>
<dbReference type="RefSeq" id="YP_009027598.1">
    <property type="nucleotide sequence ID" value="NC_024050.1"/>
</dbReference>
<evidence type="ECO:0000256" key="5">
    <source>
        <dbReference type="ARBA" id="ARBA00022531"/>
    </source>
</evidence>
<evidence type="ECO:0000313" key="16">
    <source>
        <dbReference type="EMBL" id="AGQ17130.1"/>
    </source>
</evidence>
<dbReference type="EMBL" id="KJ776835">
    <property type="protein sequence ID" value="AIA21135.1"/>
    <property type="molecule type" value="Genomic_DNA"/>
</dbReference>
<evidence type="ECO:0000256" key="12">
    <source>
        <dbReference type="HAMAP-Rule" id="MF_00644"/>
    </source>
</evidence>
<keyword evidence="16" id="KW-0934">Plastid</keyword>
<dbReference type="GO" id="GO:0009539">
    <property type="term" value="C:photosystem II reaction center"/>
    <property type="evidence" value="ECO:0007669"/>
    <property type="project" value="InterPro"/>
</dbReference>
<evidence type="ECO:0000256" key="4">
    <source>
        <dbReference type="ARBA" id="ARBA00022469"/>
    </source>
</evidence>
<evidence type="ECO:0000256" key="9">
    <source>
        <dbReference type="ARBA" id="ARBA00023136"/>
    </source>
</evidence>
<dbReference type="InterPro" id="IPR036512">
    <property type="entry name" value="PSII_PsbZ_sf"/>
</dbReference>
<evidence type="ECO:0000256" key="8">
    <source>
        <dbReference type="ARBA" id="ARBA00023078"/>
    </source>
</evidence>
<dbReference type="SUPFAM" id="SSF161055">
    <property type="entry name" value="PsbZ-like"/>
    <property type="match status" value="1"/>
</dbReference>
<dbReference type="EMBL" id="KJ776827">
    <property type="protein sequence ID" value="AIA19463.1"/>
    <property type="molecule type" value="Genomic_DNA"/>
</dbReference>
<sequence length="62" mass="6427">MIIAIQLLVLLLIALSTVLVVGVPVVLASPGQWEQSKGLVYTGAGLWTGLVIVTSLVNSLVV</sequence>
<dbReference type="EMBL" id="KJ776828">
    <property type="protein sequence ID" value="AIA19672.1"/>
    <property type="molecule type" value="Genomic_DNA"/>
</dbReference>
<reference evidence="16" key="1">
    <citation type="journal article" date="2014" name="Sci. Rep.">
        <title>Minimally destructive sampling of type specimens of Pyropia (Bangiales, Rhodophyta) recovers complete plastid and mitochondrial genomes.</title>
        <authorList>
            <person name="Hughey J.R."/>
            <person name="Gabrielson P.W."/>
            <person name="Rohmer L."/>
            <person name="Tortolani J."/>
            <person name="Silva M."/>
            <person name="Miller K.A."/>
            <person name="Young J.D."/>
            <person name="Martell C."/>
            <person name="Ruediger E."/>
        </authorList>
    </citation>
    <scope>NUCLEOTIDE SEQUENCE</scope>
    <source>
        <strain evidence="16">LD 13037</strain>
    </source>
</reference>
<keyword evidence="7 12" id="KW-1133">Transmembrane helix</keyword>
<evidence type="ECO:0000256" key="7">
    <source>
        <dbReference type="ARBA" id="ARBA00022989"/>
    </source>
</evidence>
<keyword evidence="4 12" id="KW-0674">Reaction center</keyword>
<dbReference type="Gene3D" id="1.10.287.740">
    <property type="entry name" value="Photosystem II PsbZ, reaction centre"/>
    <property type="match status" value="1"/>
</dbReference>